<feature type="repeat" description="PPR" evidence="2">
    <location>
        <begin position="586"/>
        <end position="620"/>
    </location>
</feature>
<gene>
    <name evidence="4" type="ORF">OPV22_015695</name>
</gene>
<feature type="domain" description="PROP1-like PPR" evidence="3">
    <location>
        <begin position="420"/>
        <end position="583"/>
    </location>
</feature>
<evidence type="ECO:0000256" key="1">
    <source>
        <dbReference type="ARBA" id="ARBA00022737"/>
    </source>
</evidence>
<dbReference type="InterPro" id="IPR002885">
    <property type="entry name" value="PPR_rpt"/>
</dbReference>
<name>A0AAV8PM66_ENSVE</name>
<dbReference type="PANTHER" id="PTHR47940">
    <property type="entry name" value="OS12G0283900 PROTEIN"/>
    <property type="match status" value="1"/>
</dbReference>
<feature type="repeat" description="PPR" evidence="2">
    <location>
        <begin position="621"/>
        <end position="655"/>
    </location>
</feature>
<dbReference type="Pfam" id="PF13041">
    <property type="entry name" value="PPR_2"/>
    <property type="match status" value="2"/>
</dbReference>
<dbReference type="PROSITE" id="PS51375">
    <property type="entry name" value="PPR"/>
    <property type="match status" value="7"/>
</dbReference>
<dbReference type="InterPro" id="IPR011990">
    <property type="entry name" value="TPR-like_helical_dom_sf"/>
</dbReference>
<dbReference type="Proteomes" id="UP001222027">
    <property type="component" value="Unassembled WGS sequence"/>
</dbReference>
<organism evidence="4 5">
    <name type="scientific">Ensete ventricosum</name>
    <name type="common">Abyssinian banana</name>
    <name type="synonym">Musa ensete</name>
    <dbReference type="NCBI Taxonomy" id="4639"/>
    <lineage>
        <taxon>Eukaryota</taxon>
        <taxon>Viridiplantae</taxon>
        <taxon>Streptophyta</taxon>
        <taxon>Embryophyta</taxon>
        <taxon>Tracheophyta</taxon>
        <taxon>Spermatophyta</taxon>
        <taxon>Magnoliopsida</taxon>
        <taxon>Liliopsida</taxon>
        <taxon>Zingiberales</taxon>
        <taxon>Musaceae</taxon>
        <taxon>Ensete</taxon>
    </lineage>
</organism>
<reference evidence="4 5" key="1">
    <citation type="submission" date="2022-12" db="EMBL/GenBank/DDBJ databases">
        <title>Chromosome-scale assembly of the Ensete ventricosum genome.</title>
        <authorList>
            <person name="Dussert Y."/>
            <person name="Stocks J."/>
            <person name="Wendawek A."/>
            <person name="Woldeyes F."/>
            <person name="Nichols R.A."/>
            <person name="Borrell J.S."/>
        </authorList>
    </citation>
    <scope>NUCLEOTIDE SEQUENCE [LARGE SCALE GENOMIC DNA]</scope>
    <source>
        <strain evidence="5">cv. Maze</strain>
        <tissue evidence="4">Seeds</tissue>
    </source>
</reference>
<dbReference type="Gene3D" id="1.25.40.10">
    <property type="entry name" value="Tetratricopeptide repeat domain"/>
    <property type="match status" value="4"/>
</dbReference>
<proteinExistence type="predicted"/>
<feature type="repeat" description="PPR" evidence="2">
    <location>
        <begin position="207"/>
        <end position="241"/>
    </location>
</feature>
<sequence length="724" mass="81743">MQSLSTFCYKGASLPASSMDSHSLRRKRKKIWGHDSPLGSSSSSSSSSCCRQSSISNGLRGLRRQSPCWRSRIFASGVRLGFFEQTRVPSGKSFSLALALNQEQLGSGHVEGLPVFDGEEDENEHKKKTVVSEKERVDVRALASSLKDAKTADDVEDLFKNMDDLPLPVYSSMIRGFGADKRLDPAFAVVEWLKRKNKEAGSSLSPNLFIYNSLLSAVKLTRRFDKVDEVIKDMKEQGIVPNIVTYNTLMSVYLEQGRHEEALSVLADIENNGLSPSPVTCSTILQAYKKMNDAYGALGYFAELREKYQMGEVGKDSSEEWEREFVKLEKLTVHICYLVMRQWLVNEENPAPNVLKLLTVMDETQVKPGRVDYERLVWACTRESHYSVARELYNRIRDMDNDISLSVCNHVIWVMGKAKKWWAALEIYEDLLDKGPKPNSLSYELIVSHFNVLLTAARRKGIWRWGVRLLNKMQDKGLRPGSREWNAVLVACSKAAETSAAVQIFTRMVEQGEKPTVLSYGALLSALEKGKLYDEALRVWEHMCKVGVKPNLYAYTILATVYIGKGSPEMVDSVLREMRSVGIEPNVVTFNAIITGCAKNSMGGAAFEWFHRMKVQNIKPNEITYEMLIEGLARDGKPRLAYDMYLRACNEGLQLSSKAYDAVVESCQSYGINMDLNALGPRPSEKRKSTRIRRNLSDFCNFANLPRRGRPFDEKEIYTSQGQE</sequence>
<dbReference type="Pfam" id="PF01535">
    <property type="entry name" value="PPR"/>
    <property type="match status" value="1"/>
</dbReference>
<keyword evidence="5" id="KW-1185">Reference proteome</keyword>
<comment type="caution">
    <text evidence="4">The sequence shown here is derived from an EMBL/GenBank/DDBJ whole genome shotgun (WGS) entry which is preliminary data.</text>
</comment>
<evidence type="ECO:0000256" key="2">
    <source>
        <dbReference type="PROSITE-ProRule" id="PRU00708"/>
    </source>
</evidence>
<feature type="repeat" description="PPR" evidence="2">
    <location>
        <begin position="242"/>
        <end position="276"/>
    </location>
</feature>
<dbReference type="PANTHER" id="PTHR47940:SF1">
    <property type="entry name" value="PROTEIN LOW PHOTOSYNTHETIC EFFICIENCY 1, CHLOROPLASTIC"/>
    <property type="match status" value="1"/>
</dbReference>
<keyword evidence="1" id="KW-0677">Repeat</keyword>
<dbReference type="AlphaFoldDB" id="A0AAV8PM66"/>
<feature type="repeat" description="PPR" evidence="2">
    <location>
        <begin position="516"/>
        <end position="550"/>
    </location>
</feature>
<feature type="repeat" description="PPR" evidence="2">
    <location>
        <begin position="481"/>
        <end position="515"/>
    </location>
</feature>
<feature type="repeat" description="PPR" evidence="2">
    <location>
        <begin position="551"/>
        <end position="585"/>
    </location>
</feature>
<evidence type="ECO:0000313" key="5">
    <source>
        <dbReference type="Proteomes" id="UP001222027"/>
    </source>
</evidence>
<dbReference type="InterPro" id="IPR053343">
    <property type="entry name" value="PSII_mRNA-binding_protein"/>
</dbReference>
<dbReference type="NCBIfam" id="TIGR00756">
    <property type="entry name" value="PPR"/>
    <property type="match status" value="6"/>
</dbReference>
<dbReference type="Pfam" id="PF17177">
    <property type="entry name" value="PPR_long"/>
    <property type="match status" value="1"/>
</dbReference>
<protein>
    <recommendedName>
        <fullName evidence="3">PROP1-like PPR domain-containing protein</fullName>
    </recommendedName>
</protein>
<evidence type="ECO:0000313" key="4">
    <source>
        <dbReference type="EMBL" id="KAJ8493974.1"/>
    </source>
</evidence>
<dbReference type="InterPro" id="IPR033443">
    <property type="entry name" value="PROP1-like_PPR_dom"/>
</dbReference>
<dbReference type="EMBL" id="JAQQAF010000004">
    <property type="protein sequence ID" value="KAJ8493974.1"/>
    <property type="molecule type" value="Genomic_DNA"/>
</dbReference>
<accession>A0AAV8PM66</accession>
<evidence type="ECO:0000259" key="3">
    <source>
        <dbReference type="Pfam" id="PF17177"/>
    </source>
</evidence>